<evidence type="ECO:0000256" key="1">
    <source>
        <dbReference type="PROSITE-ProRule" id="PRU00169"/>
    </source>
</evidence>
<name>A0A2S5TB50_9GAMM</name>
<comment type="caution">
    <text evidence="3">The sequence shown here is derived from an EMBL/GenBank/DDBJ whole genome shotgun (WGS) entry which is preliminary data.</text>
</comment>
<keyword evidence="1" id="KW-0597">Phosphoprotein</keyword>
<evidence type="ECO:0000259" key="2">
    <source>
        <dbReference type="PROSITE" id="PS50110"/>
    </source>
</evidence>
<keyword evidence="4" id="KW-1185">Reference proteome</keyword>
<gene>
    <name evidence="3" type="ORF">C3942_19110</name>
</gene>
<sequence>MIDSEGAPVSAGADGREYVLMLVEDSPADVRLAQEVFRDAGFRHRLHVARDGEQALRMLRREGEHARLPLPDLVLLDLNLPRRDGREVLREVKADPRLRQIPVLILSTSKAERDVVECYQSHANAYLVKPVDLEEFERLASMIRDCWLGMIQLPPRME</sequence>
<dbReference type="SMART" id="SM00448">
    <property type="entry name" value="REC"/>
    <property type="match status" value="1"/>
</dbReference>
<dbReference type="Gene3D" id="3.40.50.2300">
    <property type="match status" value="1"/>
</dbReference>
<evidence type="ECO:0000313" key="3">
    <source>
        <dbReference type="EMBL" id="PPE72219.1"/>
    </source>
</evidence>
<dbReference type="Pfam" id="PF00072">
    <property type="entry name" value="Response_reg"/>
    <property type="match status" value="1"/>
</dbReference>
<dbReference type="PANTHER" id="PTHR44520:SF2">
    <property type="entry name" value="RESPONSE REGULATOR RCP1"/>
    <property type="match status" value="1"/>
</dbReference>
<dbReference type="InterPro" id="IPR052893">
    <property type="entry name" value="TCS_response_regulator"/>
</dbReference>
<feature type="modified residue" description="4-aspartylphosphate" evidence="1">
    <location>
        <position position="77"/>
    </location>
</feature>
<accession>A0A2S5TB50</accession>
<dbReference type="InterPro" id="IPR001789">
    <property type="entry name" value="Sig_transdc_resp-reg_receiver"/>
</dbReference>
<proteinExistence type="predicted"/>
<dbReference type="InterPro" id="IPR011006">
    <property type="entry name" value="CheY-like_superfamily"/>
</dbReference>
<reference evidence="3 4" key="1">
    <citation type="submission" date="2018-02" db="EMBL/GenBank/DDBJ databases">
        <title>Genome sequencing of Solimonas sp. HR-BB.</title>
        <authorList>
            <person name="Lee Y."/>
            <person name="Jeon C.O."/>
        </authorList>
    </citation>
    <scope>NUCLEOTIDE SEQUENCE [LARGE SCALE GENOMIC DNA]</scope>
    <source>
        <strain evidence="3 4">HR-BB</strain>
    </source>
</reference>
<organism evidence="3 4">
    <name type="scientific">Solimonas fluminis</name>
    <dbReference type="NCBI Taxonomy" id="2086571"/>
    <lineage>
        <taxon>Bacteria</taxon>
        <taxon>Pseudomonadati</taxon>
        <taxon>Pseudomonadota</taxon>
        <taxon>Gammaproteobacteria</taxon>
        <taxon>Nevskiales</taxon>
        <taxon>Nevskiaceae</taxon>
        <taxon>Solimonas</taxon>
    </lineage>
</organism>
<dbReference type="SUPFAM" id="SSF52172">
    <property type="entry name" value="CheY-like"/>
    <property type="match status" value="1"/>
</dbReference>
<dbReference type="CDD" id="cd17557">
    <property type="entry name" value="REC_Rcp-like"/>
    <property type="match status" value="1"/>
</dbReference>
<evidence type="ECO:0000313" key="4">
    <source>
        <dbReference type="Proteomes" id="UP000238220"/>
    </source>
</evidence>
<dbReference type="PROSITE" id="PS50110">
    <property type="entry name" value="RESPONSE_REGULATORY"/>
    <property type="match status" value="1"/>
</dbReference>
<dbReference type="EMBL" id="PSNW01000014">
    <property type="protein sequence ID" value="PPE72219.1"/>
    <property type="molecule type" value="Genomic_DNA"/>
</dbReference>
<dbReference type="PANTHER" id="PTHR44520">
    <property type="entry name" value="RESPONSE REGULATOR RCP1-RELATED"/>
    <property type="match status" value="1"/>
</dbReference>
<protein>
    <submittedName>
        <fullName evidence="3">Response regulator</fullName>
    </submittedName>
</protein>
<dbReference type="GO" id="GO:0000160">
    <property type="term" value="P:phosphorelay signal transduction system"/>
    <property type="evidence" value="ECO:0007669"/>
    <property type="project" value="InterPro"/>
</dbReference>
<dbReference type="OrthoDB" id="9793549at2"/>
<dbReference type="AlphaFoldDB" id="A0A2S5TB50"/>
<feature type="domain" description="Response regulatory" evidence="2">
    <location>
        <begin position="19"/>
        <end position="144"/>
    </location>
</feature>
<dbReference type="Proteomes" id="UP000238220">
    <property type="component" value="Unassembled WGS sequence"/>
</dbReference>